<dbReference type="RefSeq" id="WP_211957578.1">
    <property type="nucleotide sequence ID" value="NZ_CAJPVI010000061.1"/>
</dbReference>
<dbReference type="PANTHER" id="PTHR43581:SF2">
    <property type="entry name" value="EXCINUCLEASE ATPASE SUBUNIT"/>
    <property type="match status" value="1"/>
</dbReference>
<dbReference type="Proteomes" id="UP000672657">
    <property type="component" value="Unassembled WGS sequence"/>
</dbReference>
<dbReference type="InterPro" id="IPR022532">
    <property type="entry name" value="DUF3696"/>
</dbReference>
<gene>
    <name evidence="4" type="ORF">LMG26411_06781</name>
</gene>
<dbReference type="Pfam" id="PF13476">
    <property type="entry name" value="AAA_23"/>
    <property type="match status" value="1"/>
</dbReference>
<dbReference type="Gene3D" id="3.40.50.300">
    <property type="entry name" value="P-loop containing nucleotide triphosphate hydrolases"/>
    <property type="match status" value="1"/>
</dbReference>
<name>A0ABM8TT99_9BURK</name>
<feature type="domain" description="Rad50/SbcC-type AAA" evidence="3">
    <location>
        <begin position="5"/>
        <end position="44"/>
    </location>
</feature>
<evidence type="ECO:0008006" key="6">
    <source>
        <dbReference type="Google" id="ProtNLM"/>
    </source>
</evidence>
<dbReference type="EMBL" id="CAJPVI010000061">
    <property type="protein sequence ID" value="CAG2159544.1"/>
    <property type="molecule type" value="Genomic_DNA"/>
</dbReference>
<evidence type="ECO:0000259" key="3">
    <source>
        <dbReference type="Pfam" id="PF13476"/>
    </source>
</evidence>
<dbReference type="SUPFAM" id="SSF52540">
    <property type="entry name" value="P-loop containing nucleoside triphosphate hydrolases"/>
    <property type="match status" value="1"/>
</dbReference>
<feature type="domain" description="DUF3696" evidence="1">
    <location>
        <begin position="314"/>
        <end position="360"/>
    </location>
</feature>
<feature type="domain" description="ATPase AAA-type core" evidence="2">
    <location>
        <begin position="197"/>
        <end position="299"/>
    </location>
</feature>
<dbReference type="Pfam" id="PF12476">
    <property type="entry name" value="DUF3696"/>
    <property type="match status" value="1"/>
</dbReference>
<organism evidence="4 5">
    <name type="scientific">Cupriavidus numazuensis</name>
    <dbReference type="NCBI Taxonomy" id="221992"/>
    <lineage>
        <taxon>Bacteria</taxon>
        <taxon>Pseudomonadati</taxon>
        <taxon>Pseudomonadota</taxon>
        <taxon>Betaproteobacteria</taxon>
        <taxon>Burkholderiales</taxon>
        <taxon>Burkholderiaceae</taxon>
        <taxon>Cupriavidus</taxon>
    </lineage>
</organism>
<dbReference type="PIRSF" id="PIRSF034888">
    <property type="entry name" value="P-loop_UCP034888"/>
    <property type="match status" value="1"/>
</dbReference>
<protein>
    <recommendedName>
        <fullName evidence="6">DUF3696 domain-containing protein</fullName>
    </recommendedName>
</protein>
<comment type="caution">
    <text evidence="4">The sequence shown here is derived from an EMBL/GenBank/DDBJ whole genome shotgun (WGS) entry which is preliminary data.</text>
</comment>
<dbReference type="InterPro" id="IPR014592">
    <property type="entry name" value="P-loop_UCP034888"/>
</dbReference>
<proteinExistence type="predicted"/>
<accession>A0ABM8TT99</accession>
<keyword evidence="5" id="KW-1185">Reference proteome</keyword>
<dbReference type="InterPro" id="IPR051396">
    <property type="entry name" value="Bact_Antivir_Def_Nuclease"/>
</dbReference>
<dbReference type="InterPro" id="IPR038729">
    <property type="entry name" value="Rad50/SbcC_AAA"/>
</dbReference>
<evidence type="ECO:0000259" key="1">
    <source>
        <dbReference type="Pfam" id="PF12476"/>
    </source>
</evidence>
<evidence type="ECO:0000259" key="2">
    <source>
        <dbReference type="Pfam" id="PF13304"/>
    </source>
</evidence>
<dbReference type="PANTHER" id="PTHR43581">
    <property type="entry name" value="ATP/GTP PHOSPHATASE"/>
    <property type="match status" value="1"/>
</dbReference>
<dbReference type="InterPro" id="IPR027417">
    <property type="entry name" value="P-loop_NTPase"/>
</dbReference>
<sequence>MITGIEIQGFKRFESKQFDLAPLTLLTGRNGVGKTSLIHALLLAWEVSSELTNTVRLNGPFGMELGTAEDVRNWHSADVTQLQITSDEGDASTWRLGLPADDALYLTVEQRPDHTPAAFAGHPRAFCYLSAERLGPRSVLGASPHPDDELEVGVRGEYCAQILETLGSKPLADESRLHPDRSESGPSLLKYEVERWLSEIARPIEIDATRYQSSAVTALQFRSPGGDWVRAPNMGFGVSYALPVVLAGLTCIRGGILVVENPEAHLHPAGQSRMGVFLAWLAGRGVQVIVETHSDHVLNGVRRAIGEHHYLASDAALAHYFDSSDGDDLLIHKLTFTSIGGISHWPKGFFDQYQIDVASLGRVRRRG</sequence>
<dbReference type="InterPro" id="IPR003959">
    <property type="entry name" value="ATPase_AAA_core"/>
</dbReference>
<evidence type="ECO:0000313" key="4">
    <source>
        <dbReference type="EMBL" id="CAG2159544.1"/>
    </source>
</evidence>
<evidence type="ECO:0000313" key="5">
    <source>
        <dbReference type="Proteomes" id="UP000672657"/>
    </source>
</evidence>
<dbReference type="Pfam" id="PF13304">
    <property type="entry name" value="AAA_21"/>
    <property type="match status" value="1"/>
</dbReference>
<reference evidence="4 5" key="1">
    <citation type="submission" date="2021-03" db="EMBL/GenBank/DDBJ databases">
        <authorList>
            <person name="Peeters C."/>
        </authorList>
    </citation>
    <scope>NUCLEOTIDE SEQUENCE [LARGE SCALE GENOMIC DNA]</scope>
    <source>
        <strain evidence="4 5">LMG 26411</strain>
    </source>
</reference>